<evidence type="ECO:0000313" key="2">
    <source>
        <dbReference type="EMBL" id="CAA9519076.1"/>
    </source>
</evidence>
<sequence length="219" mass="23742">GAYRDRRGSAAVERGGFALRLAALGRRGLPRHGRRGGHVVGRRRAARGAGRIRRRPRRRVAALHPRHPRLGGGRRADGAARRPLRRGGAGRHRQRLARVGLSGCGPDGEPAAVLLDVRRDDRAARDGGRVRAAGGGHVALVQPPARHRRRALRQRKLLRRRGVAAGDPALRGNRRVAADPHGDRAVLPRRHAAADFGAAPPAAFDRACRGRRRGCRRPG</sequence>
<gene>
    <name evidence="2" type="ORF">AVDCRST_MAG13-3263</name>
</gene>
<evidence type="ECO:0000256" key="1">
    <source>
        <dbReference type="SAM" id="MobiDB-lite"/>
    </source>
</evidence>
<proteinExistence type="predicted"/>
<reference evidence="2" key="1">
    <citation type="submission" date="2020-02" db="EMBL/GenBank/DDBJ databases">
        <authorList>
            <person name="Meier V. D."/>
        </authorList>
    </citation>
    <scope>NUCLEOTIDE SEQUENCE</scope>
    <source>
        <strain evidence="2">AVDCRST_MAG13</strain>
    </source>
</reference>
<organism evidence="2">
    <name type="scientific">uncultured Solirubrobacteraceae bacterium</name>
    <dbReference type="NCBI Taxonomy" id="1162706"/>
    <lineage>
        <taxon>Bacteria</taxon>
        <taxon>Bacillati</taxon>
        <taxon>Actinomycetota</taxon>
        <taxon>Thermoleophilia</taxon>
        <taxon>Solirubrobacterales</taxon>
        <taxon>Solirubrobacteraceae</taxon>
        <taxon>environmental samples</taxon>
    </lineage>
</organism>
<feature type="non-terminal residue" evidence="2">
    <location>
        <position position="1"/>
    </location>
</feature>
<feature type="region of interest" description="Disordered" evidence="1">
    <location>
        <begin position="28"/>
        <end position="94"/>
    </location>
</feature>
<protein>
    <submittedName>
        <fullName evidence="2">Uncharacterized MFS-type transporter</fullName>
    </submittedName>
</protein>
<accession>A0A6J4TBI8</accession>
<feature type="non-terminal residue" evidence="2">
    <location>
        <position position="219"/>
    </location>
</feature>
<name>A0A6J4TBI8_9ACTN</name>
<feature type="compositionally biased region" description="Basic residues" evidence="1">
    <location>
        <begin position="82"/>
        <end position="94"/>
    </location>
</feature>
<feature type="compositionally biased region" description="Basic residues" evidence="1">
    <location>
        <begin position="28"/>
        <end position="69"/>
    </location>
</feature>
<dbReference type="EMBL" id="CADCVO010000519">
    <property type="protein sequence ID" value="CAA9519076.1"/>
    <property type="molecule type" value="Genomic_DNA"/>
</dbReference>
<dbReference type="AlphaFoldDB" id="A0A6J4TBI8"/>